<feature type="region of interest" description="Disordered" evidence="1">
    <location>
        <begin position="75"/>
        <end position="94"/>
    </location>
</feature>
<name>X6L9W3_RETFI</name>
<dbReference type="Proteomes" id="UP000023152">
    <property type="component" value="Unassembled WGS sequence"/>
</dbReference>
<protein>
    <submittedName>
        <fullName evidence="2">Uncharacterized protein</fullName>
    </submittedName>
</protein>
<reference evidence="2 3" key="1">
    <citation type="journal article" date="2013" name="Curr. Biol.">
        <title>The Genome of the Foraminiferan Reticulomyxa filosa.</title>
        <authorList>
            <person name="Glockner G."/>
            <person name="Hulsmann N."/>
            <person name="Schleicher M."/>
            <person name="Noegel A.A."/>
            <person name="Eichinger L."/>
            <person name="Gallinger C."/>
            <person name="Pawlowski J."/>
            <person name="Sierra R."/>
            <person name="Euteneuer U."/>
            <person name="Pillet L."/>
            <person name="Moustafa A."/>
            <person name="Platzer M."/>
            <person name="Groth M."/>
            <person name="Szafranski K."/>
            <person name="Schliwa M."/>
        </authorList>
    </citation>
    <scope>NUCLEOTIDE SEQUENCE [LARGE SCALE GENOMIC DNA]</scope>
</reference>
<gene>
    <name evidence="2" type="ORF">RFI_38665</name>
</gene>
<comment type="caution">
    <text evidence="2">The sequence shown here is derived from an EMBL/GenBank/DDBJ whole genome shotgun (WGS) entry which is preliminary data.</text>
</comment>
<keyword evidence="3" id="KW-1185">Reference proteome</keyword>
<sequence length="213" mass="24007">MCNFDKKKDSLQSSEINSDTWNFLAYADTSDSEVLGMLKSKIEELMKQQGTMEDLQSIWHHEYDWLMKSLLKREQDDTKRGEGQSQMHRDQQRGAVSVIGFTQHNRNTGGGSGSSSSSSSGGKRIGTGMGMGMGMGMGSRTNSRSILTSTAHNSYHARRRRYFHHRTTRRPLGFHDLKSISIANTSTNVLSLLLFTLHHNPRQTKKIISIIQN</sequence>
<evidence type="ECO:0000256" key="1">
    <source>
        <dbReference type="SAM" id="MobiDB-lite"/>
    </source>
</evidence>
<organism evidence="2 3">
    <name type="scientific">Reticulomyxa filosa</name>
    <dbReference type="NCBI Taxonomy" id="46433"/>
    <lineage>
        <taxon>Eukaryota</taxon>
        <taxon>Sar</taxon>
        <taxon>Rhizaria</taxon>
        <taxon>Retaria</taxon>
        <taxon>Foraminifera</taxon>
        <taxon>Monothalamids</taxon>
        <taxon>Reticulomyxidae</taxon>
        <taxon>Reticulomyxa</taxon>
    </lineage>
</organism>
<dbReference type="AlphaFoldDB" id="X6L9W3"/>
<feature type="compositionally biased region" description="Basic and acidic residues" evidence="1">
    <location>
        <begin position="75"/>
        <end position="92"/>
    </location>
</feature>
<evidence type="ECO:0000313" key="3">
    <source>
        <dbReference type="Proteomes" id="UP000023152"/>
    </source>
</evidence>
<evidence type="ECO:0000313" key="2">
    <source>
        <dbReference type="EMBL" id="ETN98822.1"/>
    </source>
</evidence>
<accession>X6L9W3</accession>
<proteinExistence type="predicted"/>
<dbReference type="EMBL" id="ASPP01045703">
    <property type="protein sequence ID" value="ETN98822.1"/>
    <property type="molecule type" value="Genomic_DNA"/>
</dbReference>
<feature type="region of interest" description="Disordered" evidence="1">
    <location>
        <begin position="102"/>
        <end position="129"/>
    </location>
</feature>